<dbReference type="PANTHER" id="PTHR43700:SF1">
    <property type="entry name" value="PHOSPHORIBOSYLAMINOIMIDAZOLE-SUCCINOCARBOXAMIDE SYNTHASE"/>
    <property type="match status" value="1"/>
</dbReference>
<dbReference type="NCBIfam" id="NF010568">
    <property type="entry name" value="PRK13961.1"/>
    <property type="match status" value="1"/>
</dbReference>
<dbReference type="Proteomes" id="UP000022141">
    <property type="component" value="Unassembled WGS sequence"/>
</dbReference>
<dbReference type="PANTHER" id="PTHR43700">
    <property type="entry name" value="PHOSPHORIBOSYLAMINOIMIDAZOLE-SUCCINOCARBOXAMIDE SYNTHASE"/>
    <property type="match status" value="1"/>
</dbReference>
<accession>A0A011QGL9</accession>
<feature type="domain" description="SAICAR synthetase/ADE2 N-terminal" evidence="9">
    <location>
        <begin position="61"/>
        <end position="326"/>
    </location>
</feature>
<keyword evidence="5 8" id="KW-0658">Purine biosynthesis</keyword>
<evidence type="ECO:0000256" key="6">
    <source>
        <dbReference type="ARBA" id="ARBA00022840"/>
    </source>
</evidence>
<keyword evidence="6 8" id="KW-0067">ATP-binding</keyword>
<comment type="similarity">
    <text evidence="2 8">Belongs to the SAICAR synthetase family.</text>
</comment>
<dbReference type="eggNOG" id="COG0152">
    <property type="taxonomic scope" value="Bacteria"/>
</dbReference>
<dbReference type="Gene3D" id="3.30.470.20">
    <property type="entry name" value="ATP-grasp fold, B domain"/>
    <property type="match status" value="1"/>
</dbReference>
<evidence type="ECO:0000256" key="8">
    <source>
        <dbReference type="HAMAP-Rule" id="MF_00137"/>
    </source>
</evidence>
<dbReference type="InterPro" id="IPR018236">
    <property type="entry name" value="SAICAR_synthetase_CS"/>
</dbReference>
<evidence type="ECO:0000256" key="4">
    <source>
        <dbReference type="ARBA" id="ARBA00022741"/>
    </source>
</evidence>
<dbReference type="Pfam" id="PF01259">
    <property type="entry name" value="SAICAR_synt"/>
    <property type="match status" value="1"/>
</dbReference>
<dbReference type="PROSITE" id="PS01057">
    <property type="entry name" value="SAICAR_SYNTHETASE_1"/>
    <property type="match status" value="1"/>
</dbReference>
<dbReference type="CDD" id="cd01414">
    <property type="entry name" value="SAICAR_synt_Sc"/>
    <property type="match status" value="1"/>
</dbReference>
<gene>
    <name evidence="8 10" type="primary">purC</name>
    <name evidence="10" type="ORF">AW11_02072</name>
</gene>
<dbReference type="EC" id="6.3.2.6" evidence="8"/>
<evidence type="ECO:0000256" key="3">
    <source>
        <dbReference type="ARBA" id="ARBA00022598"/>
    </source>
</evidence>
<dbReference type="FunFam" id="3.30.470.20:FF:000015">
    <property type="entry name" value="Phosphoribosylaminoimidazole-succinocarboxamide synthase"/>
    <property type="match status" value="1"/>
</dbReference>
<protein>
    <recommendedName>
        <fullName evidence="8">Phosphoribosylaminoimidazole-succinocarboxamide synthase</fullName>
        <ecNumber evidence="8">6.3.2.6</ecNumber>
    </recommendedName>
    <alternativeName>
        <fullName evidence="8">SAICAR synthetase</fullName>
    </alternativeName>
</protein>
<dbReference type="GO" id="GO:0005524">
    <property type="term" value="F:ATP binding"/>
    <property type="evidence" value="ECO:0007669"/>
    <property type="project" value="UniProtKB-KW"/>
</dbReference>
<dbReference type="HAMAP" id="MF_00137">
    <property type="entry name" value="SAICAR_synth"/>
    <property type="match status" value="1"/>
</dbReference>
<dbReference type="SUPFAM" id="SSF56104">
    <property type="entry name" value="SAICAR synthase-like"/>
    <property type="match status" value="1"/>
</dbReference>
<dbReference type="GO" id="GO:0006189">
    <property type="term" value="P:'de novo' IMP biosynthetic process"/>
    <property type="evidence" value="ECO:0007669"/>
    <property type="project" value="UniProtKB-UniRule"/>
</dbReference>
<sequence>MGRATQKAASADDALLASVMCPIIPTLDCRRCDFPAHITPLRISHVTDALFESTIKSLPLLGRGKVRDIYAVGDDKLLIVTSDRLSAFDVVLPDPIPGKGQLLTQLACFWFEKLAAVVPNQMTGIDPETVVAADERAQVHGRALVVKRLRPLPIEAVVRGYLIGSGWKDYQASGGVCGIPLPPGLRLASRLPEPIFTPATKAALGDHDENVSFERAQADCARTLADILPASGRSGADIATQARDVAIALYTAAAAHAAARGIIIADTKFEFGLDATGTLHLIDEVLTPDSSRFWPADAYREGSNPPSYDKQYIRDYLETLPWNKQAPGPALPLAVIAGTHARYVEALQRLTGDKPVE</sequence>
<evidence type="ECO:0000259" key="9">
    <source>
        <dbReference type="Pfam" id="PF01259"/>
    </source>
</evidence>
<evidence type="ECO:0000256" key="1">
    <source>
        <dbReference type="ARBA" id="ARBA00004672"/>
    </source>
</evidence>
<dbReference type="PATRIC" id="fig|1454004.3.peg.2141"/>
<evidence type="ECO:0000313" key="10">
    <source>
        <dbReference type="EMBL" id="EXI88452.1"/>
    </source>
</evidence>
<keyword evidence="11" id="KW-1185">Reference proteome</keyword>
<comment type="catalytic activity">
    <reaction evidence="7 8">
        <text>5-amino-1-(5-phospho-D-ribosyl)imidazole-4-carboxylate + L-aspartate + ATP = (2S)-2-[5-amino-1-(5-phospho-beta-D-ribosyl)imidazole-4-carboxamido]succinate + ADP + phosphate + 2 H(+)</text>
        <dbReference type="Rhea" id="RHEA:22628"/>
        <dbReference type="ChEBI" id="CHEBI:15378"/>
        <dbReference type="ChEBI" id="CHEBI:29991"/>
        <dbReference type="ChEBI" id="CHEBI:30616"/>
        <dbReference type="ChEBI" id="CHEBI:43474"/>
        <dbReference type="ChEBI" id="CHEBI:58443"/>
        <dbReference type="ChEBI" id="CHEBI:77657"/>
        <dbReference type="ChEBI" id="CHEBI:456216"/>
        <dbReference type="EC" id="6.3.2.6"/>
    </reaction>
</comment>
<dbReference type="NCBIfam" id="TIGR00081">
    <property type="entry name" value="purC"/>
    <property type="match status" value="1"/>
</dbReference>
<dbReference type="GO" id="GO:0005737">
    <property type="term" value="C:cytoplasm"/>
    <property type="evidence" value="ECO:0007669"/>
    <property type="project" value="TreeGrafter"/>
</dbReference>
<dbReference type="STRING" id="1454004.AW11_02072"/>
<reference evidence="10" key="1">
    <citation type="submission" date="2014-02" db="EMBL/GenBank/DDBJ databases">
        <title>Expanding our view of genomic diversity in Candidatus Accumulibacter clades.</title>
        <authorList>
            <person name="Skennerton C.T."/>
            <person name="Barr J.J."/>
            <person name="Slater F.R."/>
            <person name="Bond P.L."/>
            <person name="Tyson G.W."/>
        </authorList>
    </citation>
    <scope>NUCLEOTIDE SEQUENCE [LARGE SCALE GENOMIC DNA]</scope>
</reference>
<organism evidence="10 11">
    <name type="scientific">Accumulibacter regalis</name>
    <dbReference type="NCBI Taxonomy" id="522306"/>
    <lineage>
        <taxon>Bacteria</taxon>
        <taxon>Pseudomonadati</taxon>
        <taxon>Pseudomonadota</taxon>
        <taxon>Betaproteobacteria</taxon>
        <taxon>Candidatus Accumulibacter</taxon>
    </lineage>
</organism>
<evidence type="ECO:0000256" key="5">
    <source>
        <dbReference type="ARBA" id="ARBA00022755"/>
    </source>
</evidence>
<dbReference type="Gene3D" id="3.30.200.20">
    <property type="entry name" value="Phosphorylase Kinase, domain 1"/>
    <property type="match status" value="1"/>
</dbReference>
<comment type="pathway">
    <text evidence="1 8">Purine metabolism; IMP biosynthesis via de novo pathway; 5-amino-1-(5-phospho-D-ribosyl)imidazole-4-carboxamide from 5-amino-1-(5-phospho-D-ribosyl)imidazole-4-carboxylate: step 1/2.</text>
</comment>
<keyword evidence="3 8" id="KW-0436">Ligase</keyword>
<keyword evidence="4 8" id="KW-0547">Nucleotide-binding</keyword>
<name>A0A011QGL9_ACCRE</name>
<dbReference type="GO" id="GO:0004639">
    <property type="term" value="F:phosphoribosylaminoimidazolesuccinocarboxamide synthase activity"/>
    <property type="evidence" value="ECO:0007669"/>
    <property type="project" value="UniProtKB-UniRule"/>
</dbReference>
<dbReference type="PROSITE" id="PS01058">
    <property type="entry name" value="SAICAR_SYNTHETASE_2"/>
    <property type="match status" value="1"/>
</dbReference>
<evidence type="ECO:0000256" key="7">
    <source>
        <dbReference type="ARBA" id="ARBA00048475"/>
    </source>
</evidence>
<comment type="caution">
    <text evidence="10">The sequence shown here is derived from an EMBL/GenBank/DDBJ whole genome shotgun (WGS) entry which is preliminary data.</text>
</comment>
<dbReference type="InterPro" id="IPR001636">
    <property type="entry name" value="SAICAR_synth"/>
</dbReference>
<dbReference type="EMBL" id="JEMY01000026">
    <property type="protein sequence ID" value="EXI88452.1"/>
    <property type="molecule type" value="Genomic_DNA"/>
</dbReference>
<dbReference type="InterPro" id="IPR028923">
    <property type="entry name" value="SAICAR_synt/ADE2_N"/>
</dbReference>
<dbReference type="UniPathway" id="UPA00074">
    <property type="reaction ID" value="UER00131"/>
</dbReference>
<proteinExistence type="inferred from homology"/>
<evidence type="ECO:0000313" key="11">
    <source>
        <dbReference type="Proteomes" id="UP000022141"/>
    </source>
</evidence>
<dbReference type="AlphaFoldDB" id="A0A011QGL9"/>
<evidence type="ECO:0000256" key="2">
    <source>
        <dbReference type="ARBA" id="ARBA00010190"/>
    </source>
</evidence>